<dbReference type="InterPro" id="IPR001242">
    <property type="entry name" value="Condensation_dom"/>
</dbReference>
<dbReference type="SUPFAM" id="SSF52777">
    <property type="entry name" value="CoA-dependent acyltransferases"/>
    <property type="match status" value="2"/>
</dbReference>
<dbReference type="EMBL" id="PVTF01000009">
    <property type="protein sequence ID" value="PRY38123.1"/>
    <property type="molecule type" value="Genomic_DNA"/>
</dbReference>
<name>A0A2T0SXN9_9PSEU</name>
<dbReference type="GO" id="GO:0003824">
    <property type="term" value="F:catalytic activity"/>
    <property type="evidence" value="ECO:0007669"/>
    <property type="project" value="InterPro"/>
</dbReference>
<dbReference type="Gene3D" id="3.30.559.30">
    <property type="entry name" value="Nonribosomal peptide synthetase, condensation domain"/>
    <property type="match status" value="1"/>
</dbReference>
<feature type="domain" description="Condensation" evidence="1">
    <location>
        <begin position="52"/>
        <end position="334"/>
    </location>
</feature>
<sequence length="553" mass="58996">MGQLRVDFTGARAGRAPVTLGQGNVLEWIGEQRQERSDVLCRFVPVPDGVTAADVAESLRVLLVRHEALRTTVLPGDRPEQVVAREGTLLVDVVELDGPDVEPVLRERLAGSPFDYGEDLPLRVAVATRSGVPHLVALALSHLATDFASIELVAGQLVALLADPASRVVGPTGHQPLDQAEREATEPARRRAAAALRFWEAQLRRMPQCVFSVPPVGEEGCREGYLRSRAAGLALPAIVARTGVSHSTVLLAAAATLLAVHTGNARGALVSICGNRFRPGMAEYVGTIAQDALVPFELGSSTVDDVVRGVRLATMNAYRYSQFEARRLWPIMDAVAAERGTRFQRDCVFNDVGAHREQRPVDTTPPDAALLAAAGPDTVFSWLPATSYPVAFYFTVVSAGQDVEIALYADTRYLPPAAIEAFLRGVEALLVASADRAVPVSEVPAVTGVVPVRRGPGWVRVDSCWVELDAASRVLAEATGGVARVFGGTELVGYVVADEKPEAIHEKCLALLPGRYTAMAPGRYVVCERAPDDPADRAAWAGVPVVAEGTGRP</sequence>
<keyword evidence="3" id="KW-1185">Reference proteome</keyword>
<dbReference type="OrthoDB" id="3528137at2"/>
<dbReference type="GO" id="GO:0005737">
    <property type="term" value="C:cytoplasm"/>
    <property type="evidence" value="ECO:0007669"/>
    <property type="project" value="TreeGrafter"/>
</dbReference>
<dbReference type="RefSeq" id="WP_106191156.1">
    <property type="nucleotide sequence ID" value="NZ_PVTF01000009.1"/>
</dbReference>
<dbReference type="InterPro" id="IPR023213">
    <property type="entry name" value="CAT-like_dom_sf"/>
</dbReference>
<accession>A0A2T0SXN9</accession>
<protein>
    <submittedName>
        <fullName evidence="2">Condensation domain-containing protein</fullName>
    </submittedName>
</protein>
<evidence type="ECO:0000313" key="3">
    <source>
        <dbReference type="Proteomes" id="UP000239494"/>
    </source>
</evidence>
<dbReference type="GO" id="GO:0043041">
    <property type="term" value="P:amino acid activation for nonribosomal peptide biosynthetic process"/>
    <property type="evidence" value="ECO:0007669"/>
    <property type="project" value="TreeGrafter"/>
</dbReference>
<dbReference type="PANTHER" id="PTHR45527:SF1">
    <property type="entry name" value="FATTY ACID SYNTHASE"/>
    <property type="match status" value="1"/>
</dbReference>
<dbReference type="GO" id="GO:0031177">
    <property type="term" value="F:phosphopantetheine binding"/>
    <property type="evidence" value="ECO:0007669"/>
    <property type="project" value="TreeGrafter"/>
</dbReference>
<dbReference type="Gene3D" id="3.30.559.10">
    <property type="entry name" value="Chloramphenicol acetyltransferase-like domain"/>
    <property type="match status" value="1"/>
</dbReference>
<dbReference type="Pfam" id="PF00668">
    <property type="entry name" value="Condensation"/>
    <property type="match status" value="1"/>
</dbReference>
<comment type="caution">
    <text evidence="2">The sequence shown here is derived from an EMBL/GenBank/DDBJ whole genome shotgun (WGS) entry which is preliminary data.</text>
</comment>
<organism evidence="2 3">
    <name type="scientific">Umezawaea tangerina</name>
    <dbReference type="NCBI Taxonomy" id="84725"/>
    <lineage>
        <taxon>Bacteria</taxon>
        <taxon>Bacillati</taxon>
        <taxon>Actinomycetota</taxon>
        <taxon>Actinomycetes</taxon>
        <taxon>Pseudonocardiales</taxon>
        <taxon>Pseudonocardiaceae</taxon>
        <taxon>Umezawaea</taxon>
    </lineage>
</organism>
<dbReference type="Proteomes" id="UP000239494">
    <property type="component" value="Unassembled WGS sequence"/>
</dbReference>
<evidence type="ECO:0000259" key="1">
    <source>
        <dbReference type="Pfam" id="PF00668"/>
    </source>
</evidence>
<proteinExistence type="predicted"/>
<gene>
    <name evidence="2" type="ORF">CLV43_109343</name>
</gene>
<dbReference type="GO" id="GO:0008610">
    <property type="term" value="P:lipid biosynthetic process"/>
    <property type="evidence" value="ECO:0007669"/>
    <property type="project" value="UniProtKB-ARBA"/>
</dbReference>
<dbReference type="PANTHER" id="PTHR45527">
    <property type="entry name" value="NONRIBOSOMAL PEPTIDE SYNTHETASE"/>
    <property type="match status" value="1"/>
</dbReference>
<evidence type="ECO:0000313" key="2">
    <source>
        <dbReference type="EMBL" id="PRY38123.1"/>
    </source>
</evidence>
<dbReference type="AlphaFoldDB" id="A0A2T0SXN9"/>
<dbReference type="GO" id="GO:0044550">
    <property type="term" value="P:secondary metabolite biosynthetic process"/>
    <property type="evidence" value="ECO:0007669"/>
    <property type="project" value="TreeGrafter"/>
</dbReference>
<reference evidence="2 3" key="1">
    <citation type="submission" date="2018-03" db="EMBL/GenBank/DDBJ databases">
        <title>Genomic Encyclopedia of Archaeal and Bacterial Type Strains, Phase II (KMG-II): from individual species to whole genera.</title>
        <authorList>
            <person name="Goeker M."/>
        </authorList>
    </citation>
    <scope>NUCLEOTIDE SEQUENCE [LARGE SCALE GENOMIC DNA]</scope>
    <source>
        <strain evidence="2 3">DSM 44720</strain>
    </source>
</reference>